<sequence length="102" mass="11876">MEPVTILAMEPSLRSPVYGEQFPQKLGEFPSKADKTNFILMLSGTLLDKLYKKRFIVWRWESLDKDSKTEMEKRLLPREENAVSLRGREPARETTWSLTEAS</sequence>
<organism evidence="2 3">
    <name type="scientific">Platanthera guangdongensis</name>
    <dbReference type="NCBI Taxonomy" id="2320717"/>
    <lineage>
        <taxon>Eukaryota</taxon>
        <taxon>Viridiplantae</taxon>
        <taxon>Streptophyta</taxon>
        <taxon>Embryophyta</taxon>
        <taxon>Tracheophyta</taxon>
        <taxon>Spermatophyta</taxon>
        <taxon>Magnoliopsida</taxon>
        <taxon>Liliopsida</taxon>
        <taxon>Asparagales</taxon>
        <taxon>Orchidaceae</taxon>
        <taxon>Orchidoideae</taxon>
        <taxon>Orchideae</taxon>
        <taxon>Orchidinae</taxon>
        <taxon>Platanthera</taxon>
    </lineage>
</organism>
<feature type="compositionally biased region" description="Basic and acidic residues" evidence="1">
    <location>
        <begin position="80"/>
        <end position="92"/>
    </location>
</feature>
<dbReference type="Proteomes" id="UP001412067">
    <property type="component" value="Unassembled WGS sequence"/>
</dbReference>
<evidence type="ECO:0000313" key="3">
    <source>
        <dbReference type="Proteomes" id="UP001412067"/>
    </source>
</evidence>
<reference evidence="2 3" key="1">
    <citation type="journal article" date="2022" name="Nat. Plants">
        <title>Genomes of leafy and leafless Platanthera orchids illuminate the evolution of mycoheterotrophy.</title>
        <authorList>
            <person name="Li M.H."/>
            <person name="Liu K.W."/>
            <person name="Li Z."/>
            <person name="Lu H.C."/>
            <person name="Ye Q.L."/>
            <person name="Zhang D."/>
            <person name="Wang J.Y."/>
            <person name="Li Y.F."/>
            <person name="Zhong Z.M."/>
            <person name="Liu X."/>
            <person name="Yu X."/>
            <person name="Liu D.K."/>
            <person name="Tu X.D."/>
            <person name="Liu B."/>
            <person name="Hao Y."/>
            <person name="Liao X.Y."/>
            <person name="Jiang Y.T."/>
            <person name="Sun W.H."/>
            <person name="Chen J."/>
            <person name="Chen Y.Q."/>
            <person name="Ai Y."/>
            <person name="Zhai J.W."/>
            <person name="Wu S.S."/>
            <person name="Zhou Z."/>
            <person name="Hsiao Y.Y."/>
            <person name="Wu W.L."/>
            <person name="Chen Y.Y."/>
            <person name="Lin Y.F."/>
            <person name="Hsu J.L."/>
            <person name="Li C.Y."/>
            <person name="Wang Z.W."/>
            <person name="Zhao X."/>
            <person name="Zhong W.Y."/>
            <person name="Ma X.K."/>
            <person name="Ma L."/>
            <person name="Huang J."/>
            <person name="Chen G.Z."/>
            <person name="Huang M.Z."/>
            <person name="Huang L."/>
            <person name="Peng D.H."/>
            <person name="Luo Y.B."/>
            <person name="Zou S.Q."/>
            <person name="Chen S.P."/>
            <person name="Lan S."/>
            <person name="Tsai W.C."/>
            <person name="Van de Peer Y."/>
            <person name="Liu Z.J."/>
        </authorList>
    </citation>
    <scope>NUCLEOTIDE SEQUENCE [LARGE SCALE GENOMIC DNA]</scope>
    <source>
        <strain evidence="2">Lor288</strain>
    </source>
</reference>
<dbReference type="EMBL" id="JBBWWR010000001">
    <property type="protein sequence ID" value="KAK8971460.1"/>
    <property type="molecule type" value="Genomic_DNA"/>
</dbReference>
<feature type="region of interest" description="Disordered" evidence="1">
    <location>
        <begin position="80"/>
        <end position="102"/>
    </location>
</feature>
<accession>A0ABR2N5U3</accession>
<comment type="caution">
    <text evidence="2">The sequence shown here is derived from an EMBL/GenBank/DDBJ whole genome shotgun (WGS) entry which is preliminary data.</text>
</comment>
<gene>
    <name evidence="2" type="ORF">KSP40_PGU022410</name>
</gene>
<protein>
    <submittedName>
        <fullName evidence="2">Uncharacterized protein</fullName>
    </submittedName>
</protein>
<keyword evidence="3" id="KW-1185">Reference proteome</keyword>
<name>A0ABR2N5U3_9ASPA</name>
<evidence type="ECO:0000313" key="2">
    <source>
        <dbReference type="EMBL" id="KAK8971460.1"/>
    </source>
</evidence>
<proteinExistence type="predicted"/>
<evidence type="ECO:0000256" key="1">
    <source>
        <dbReference type="SAM" id="MobiDB-lite"/>
    </source>
</evidence>